<sequence>MRSPVVRLVIGLLLAAAGAVWTLQGLGYLQGSSMTGVTLWAVVGPLVLLAGIWLAVSSRRARRS</sequence>
<protein>
    <recommendedName>
        <fullName evidence="4">Integral membrane protein</fullName>
    </recommendedName>
</protein>
<dbReference type="KEGG" id="orn:DV701_06005"/>
<dbReference type="AlphaFoldDB" id="A0A345NL30"/>
<evidence type="ECO:0000256" key="1">
    <source>
        <dbReference type="SAM" id="Phobius"/>
    </source>
</evidence>
<keyword evidence="1" id="KW-0472">Membrane</keyword>
<gene>
    <name evidence="2" type="ORF">DV701_06005</name>
</gene>
<evidence type="ECO:0000313" key="3">
    <source>
        <dbReference type="Proteomes" id="UP000253790"/>
    </source>
</evidence>
<dbReference type="OrthoDB" id="4640879at2"/>
<dbReference type="RefSeq" id="WP_114927503.1">
    <property type="nucleotide sequence ID" value="NZ_CP031229.1"/>
</dbReference>
<accession>A0A345NL30</accession>
<keyword evidence="3" id="KW-1185">Reference proteome</keyword>
<proteinExistence type="predicted"/>
<dbReference type="Proteomes" id="UP000253790">
    <property type="component" value="Chromosome"/>
</dbReference>
<evidence type="ECO:0000313" key="2">
    <source>
        <dbReference type="EMBL" id="AXH95738.1"/>
    </source>
</evidence>
<keyword evidence="1" id="KW-0812">Transmembrane</keyword>
<reference evidence="2 3" key="1">
    <citation type="submission" date="2018-07" db="EMBL/GenBank/DDBJ databases">
        <title>Complete genome sequencing of Ornithinimicrobium sp. AMA3305.</title>
        <authorList>
            <person name="Bae J.-W."/>
        </authorList>
    </citation>
    <scope>NUCLEOTIDE SEQUENCE [LARGE SCALE GENOMIC DNA]</scope>
    <source>
        <strain evidence="2 3">AMA3305</strain>
    </source>
</reference>
<name>A0A345NL30_9MICO</name>
<organism evidence="2 3">
    <name type="scientific">Ornithinimicrobium avium</name>
    <dbReference type="NCBI Taxonomy" id="2283195"/>
    <lineage>
        <taxon>Bacteria</taxon>
        <taxon>Bacillati</taxon>
        <taxon>Actinomycetota</taxon>
        <taxon>Actinomycetes</taxon>
        <taxon>Micrococcales</taxon>
        <taxon>Ornithinimicrobiaceae</taxon>
        <taxon>Ornithinimicrobium</taxon>
    </lineage>
</organism>
<keyword evidence="1" id="KW-1133">Transmembrane helix</keyword>
<dbReference type="EMBL" id="CP031229">
    <property type="protein sequence ID" value="AXH95738.1"/>
    <property type="molecule type" value="Genomic_DNA"/>
</dbReference>
<evidence type="ECO:0008006" key="4">
    <source>
        <dbReference type="Google" id="ProtNLM"/>
    </source>
</evidence>
<feature type="transmembrane region" description="Helical" evidence="1">
    <location>
        <begin position="37"/>
        <end position="56"/>
    </location>
</feature>